<dbReference type="EMBL" id="BJUX01000020">
    <property type="protein sequence ID" value="GEK89672.1"/>
    <property type="molecule type" value="Genomic_DNA"/>
</dbReference>
<dbReference type="Pfam" id="PF11687">
    <property type="entry name" value="DUF3284"/>
    <property type="match status" value="1"/>
</dbReference>
<evidence type="ECO:0000313" key="3">
    <source>
        <dbReference type="Proteomes" id="UP000198548"/>
    </source>
</evidence>
<evidence type="ECO:0008006" key="5">
    <source>
        <dbReference type="Google" id="ProtNLM"/>
    </source>
</evidence>
<dbReference type="STRING" id="426703.SAMN04488100_12134"/>
<dbReference type="SUPFAM" id="SSF55961">
    <property type="entry name" value="Bet v1-like"/>
    <property type="match status" value="1"/>
</dbReference>
<accession>A0A1H7V2F3</accession>
<proteinExistence type="predicted"/>
<dbReference type="EMBL" id="FOBL01000021">
    <property type="protein sequence ID" value="SEM03392.1"/>
    <property type="molecule type" value="Genomic_DNA"/>
</dbReference>
<gene>
    <name evidence="1" type="ORF">APU01nite_17110</name>
    <name evidence="2" type="ORF">SAMN04488100_12134</name>
</gene>
<dbReference type="AlphaFoldDB" id="A0A1H7V2F3"/>
<protein>
    <recommendedName>
        <fullName evidence="5">DUF3284 domain-containing protein</fullName>
    </recommendedName>
</protein>
<reference evidence="1 4" key="2">
    <citation type="submission" date="2019-07" db="EMBL/GenBank/DDBJ databases">
        <title>Whole genome shotgun sequence of Alkalibacterium putridalgicola NBRC 103243.</title>
        <authorList>
            <person name="Hosoyama A."/>
            <person name="Uohara A."/>
            <person name="Ohji S."/>
            <person name="Ichikawa N."/>
        </authorList>
    </citation>
    <scope>NUCLEOTIDE SEQUENCE [LARGE SCALE GENOMIC DNA]</scope>
    <source>
        <strain evidence="1 4">NBRC 103243</strain>
    </source>
</reference>
<name>A0A1H7V2F3_9LACT</name>
<dbReference type="OrthoDB" id="2361512at2"/>
<evidence type="ECO:0000313" key="1">
    <source>
        <dbReference type="EMBL" id="GEK89672.1"/>
    </source>
</evidence>
<reference evidence="2 3" key="1">
    <citation type="submission" date="2016-10" db="EMBL/GenBank/DDBJ databases">
        <authorList>
            <person name="de Groot N.N."/>
        </authorList>
    </citation>
    <scope>NUCLEOTIDE SEQUENCE [LARGE SCALE GENOMIC DNA]</scope>
    <source>
        <strain evidence="2 3">DSM 19182</strain>
    </source>
</reference>
<organism evidence="2 3">
    <name type="scientific">Alkalibacterium putridalgicola</name>
    <dbReference type="NCBI Taxonomy" id="426703"/>
    <lineage>
        <taxon>Bacteria</taxon>
        <taxon>Bacillati</taxon>
        <taxon>Bacillota</taxon>
        <taxon>Bacilli</taxon>
        <taxon>Lactobacillales</taxon>
        <taxon>Carnobacteriaceae</taxon>
        <taxon>Alkalibacterium</taxon>
    </lineage>
</organism>
<dbReference type="Proteomes" id="UP000198548">
    <property type="component" value="Unassembled WGS sequence"/>
</dbReference>
<sequence>MEFKRKMNMSAEQLFNTITRSVLYDIEEQTGKSVSTDQIEGFEYTKTFGKNSRATIQIDQVEENKSYHYRTKTTKNDFLVKYDIEPLSEGSCRVTYTEELESYGHMQKLNDALVGTLLSYFRKKRLKLMLESMEKA</sequence>
<dbReference type="InterPro" id="IPR021701">
    <property type="entry name" value="DUF3284"/>
</dbReference>
<dbReference type="InterPro" id="IPR023393">
    <property type="entry name" value="START-like_dom_sf"/>
</dbReference>
<evidence type="ECO:0000313" key="4">
    <source>
        <dbReference type="Proteomes" id="UP000321425"/>
    </source>
</evidence>
<evidence type="ECO:0000313" key="2">
    <source>
        <dbReference type="EMBL" id="SEM03392.1"/>
    </source>
</evidence>
<dbReference type="RefSeq" id="WP_091488694.1">
    <property type="nucleotide sequence ID" value="NZ_BJUX01000020.1"/>
</dbReference>
<keyword evidence="4" id="KW-1185">Reference proteome</keyword>
<dbReference type="Gene3D" id="3.30.530.20">
    <property type="match status" value="1"/>
</dbReference>
<dbReference type="Proteomes" id="UP000321425">
    <property type="component" value="Unassembled WGS sequence"/>
</dbReference>